<comment type="similarity">
    <text evidence="7">Belongs to the gamma-glutamyl phosphate reductase family.</text>
</comment>
<dbReference type="STRING" id="80876.SAMN05421779_10665"/>
<comment type="catalytic activity">
    <reaction evidence="6 7">
        <text>L-glutamate 5-semialdehyde + phosphate + NADP(+) = L-glutamyl 5-phosphate + NADPH + H(+)</text>
        <dbReference type="Rhea" id="RHEA:19541"/>
        <dbReference type="ChEBI" id="CHEBI:15378"/>
        <dbReference type="ChEBI" id="CHEBI:43474"/>
        <dbReference type="ChEBI" id="CHEBI:57783"/>
        <dbReference type="ChEBI" id="CHEBI:58066"/>
        <dbReference type="ChEBI" id="CHEBI:58274"/>
        <dbReference type="ChEBI" id="CHEBI:58349"/>
        <dbReference type="EC" id="1.2.1.41"/>
    </reaction>
</comment>
<dbReference type="InterPro" id="IPR020593">
    <property type="entry name" value="G-glutamylP_reductase_CS"/>
</dbReference>
<dbReference type="Pfam" id="PF00171">
    <property type="entry name" value="Aldedh"/>
    <property type="match status" value="1"/>
</dbReference>
<evidence type="ECO:0000313" key="9">
    <source>
        <dbReference type="EMBL" id="SIT05656.1"/>
    </source>
</evidence>
<organism evidence="9 10">
    <name type="scientific">Insolitispirillum peregrinum</name>
    <dbReference type="NCBI Taxonomy" id="80876"/>
    <lineage>
        <taxon>Bacteria</taxon>
        <taxon>Pseudomonadati</taxon>
        <taxon>Pseudomonadota</taxon>
        <taxon>Alphaproteobacteria</taxon>
        <taxon>Rhodospirillales</taxon>
        <taxon>Novispirillaceae</taxon>
        <taxon>Insolitispirillum</taxon>
    </lineage>
</organism>
<dbReference type="GO" id="GO:0004350">
    <property type="term" value="F:glutamate-5-semialdehyde dehydrogenase activity"/>
    <property type="evidence" value="ECO:0007669"/>
    <property type="project" value="UniProtKB-UniRule"/>
</dbReference>
<dbReference type="InterPro" id="IPR016162">
    <property type="entry name" value="Ald_DH_N"/>
</dbReference>
<proteinExistence type="inferred from homology"/>
<dbReference type="HAMAP" id="MF_00412">
    <property type="entry name" value="ProA"/>
    <property type="match status" value="1"/>
</dbReference>
<evidence type="ECO:0000259" key="8">
    <source>
        <dbReference type="Pfam" id="PF00171"/>
    </source>
</evidence>
<sequence>MDTLTVQDQMTDMGRRAKTAALVLATMPADAKDRALREGAKALRLAARAIQEANAKDMAFGREKGLSPALLDRLLLTDERIEAMAKGLEDIAKLPDPVGQVMSEWDRPNGLKISRVRTPLGVIGIIYESRPNVTADAGALCLKSGNAAILRGGSESFNSSHAILDALQVGLAQAGLPADAIQMVPTKDRAAVGALLSMDQYVDVIVPRGGKGLIERVSAESRIPMFKHLDGICHTYVHEKADPEMARQVVVNAKMRRTGICGSTETLLVDRSIAPQMLPVLMADLAAAGCTLRGDAEARAIVPTLDEASDEDWDTEYLDAILSVKVVDGVARAIEHIQRHSSQHTEAIITEDRVAAERFMNEIDSAILMWNASTQFADGGEFGMGAEIGISTGKLHARGPVGVEQLTTFKYKIRGNGQCRP</sequence>
<dbReference type="Gene3D" id="3.40.309.10">
    <property type="entry name" value="Aldehyde Dehydrogenase, Chain A, domain 2"/>
    <property type="match status" value="1"/>
</dbReference>
<dbReference type="CDD" id="cd07079">
    <property type="entry name" value="ALDH_F18-19_ProA-GPR"/>
    <property type="match status" value="1"/>
</dbReference>
<keyword evidence="5 7" id="KW-0560">Oxidoreductase</keyword>
<dbReference type="AlphaFoldDB" id="A0A1N7P554"/>
<protein>
    <recommendedName>
        <fullName evidence="7">Gamma-glutamyl phosphate reductase</fullName>
        <shortName evidence="7">GPR</shortName>
        <ecNumber evidence="7">1.2.1.41</ecNumber>
    </recommendedName>
    <alternativeName>
        <fullName evidence="7">Glutamate-5-semialdehyde dehydrogenase</fullName>
    </alternativeName>
    <alternativeName>
        <fullName evidence="7">Glutamyl-gamma-semialdehyde dehydrogenase</fullName>
        <shortName evidence="7">GSA dehydrogenase</shortName>
    </alternativeName>
</protein>
<evidence type="ECO:0000313" key="10">
    <source>
        <dbReference type="Proteomes" id="UP000185678"/>
    </source>
</evidence>
<keyword evidence="2 7" id="KW-0028">Amino-acid biosynthesis</keyword>
<reference evidence="9 10" key="1">
    <citation type="submission" date="2017-01" db="EMBL/GenBank/DDBJ databases">
        <authorList>
            <person name="Mah S.A."/>
            <person name="Swanson W.J."/>
            <person name="Moy G.W."/>
            <person name="Vacquier V.D."/>
        </authorList>
    </citation>
    <scope>NUCLEOTIDE SEQUENCE [LARGE SCALE GENOMIC DNA]</scope>
    <source>
        <strain evidence="9 10">DSM 11589</strain>
    </source>
</reference>
<evidence type="ECO:0000256" key="1">
    <source>
        <dbReference type="ARBA" id="ARBA00004985"/>
    </source>
</evidence>
<comment type="subcellular location">
    <subcellularLocation>
        <location evidence="7">Cytoplasm</location>
    </subcellularLocation>
</comment>
<dbReference type="GO" id="GO:0005737">
    <property type="term" value="C:cytoplasm"/>
    <property type="evidence" value="ECO:0007669"/>
    <property type="project" value="UniProtKB-SubCell"/>
</dbReference>
<evidence type="ECO:0000256" key="2">
    <source>
        <dbReference type="ARBA" id="ARBA00022605"/>
    </source>
</evidence>
<dbReference type="NCBIfam" id="TIGR00407">
    <property type="entry name" value="proA"/>
    <property type="match status" value="1"/>
</dbReference>
<dbReference type="PIRSF" id="PIRSF000151">
    <property type="entry name" value="GPR"/>
    <property type="match status" value="1"/>
</dbReference>
<evidence type="ECO:0000256" key="4">
    <source>
        <dbReference type="ARBA" id="ARBA00022857"/>
    </source>
</evidence>
<dbReference type="UniPathway" id="UPA00098">
    <property type="reaction ID" value="UER00360"/>
</dbReference>
<dbReference type="GO" id="GO:0050661">
    <property type="term" value="F:NADP binding"/>
    <property type="evidence" value="ECO:0007669"/>
    <property type="project" value="InterPro"/>
</dbReference>
<dbReference type="RefSeq" id="WP_076401392.1">
    <property type="nucleotide sequence ID" value="NZ_FTOA01000006.1"/>
</dbReference>
<keyword evidence="10" id="KW-1185">Reference proteome</keyword>
<gene>
    <name evidence="7" type="primary">proA</name>
    <name evidence="9" type="ORF">SAMN05421779_10665</name>
</gene>
<dbReference type="EC" id="1.2.1.41" evidence="7"/>
<dbReference type="EMBL" id="FTOA01000006">
    <property type="protein sequence ID" value="SIT05656.1"/>
    <property type="molecule type" value="Genomic_DNA"/>
</dbReference>
<evidence type="ECO:0000256" key="7">
    <source>
        <dbReference type="HAMAP-Rule" id="MF_00412"/>
    </source>
</evidence>
<dbReference type="InterPro" id="IPR016163">
    <property type="entry name" value="Ald_DH_C"/>
</dbReference>
<dbReference type="OrthoDB" id="9809970at2"/>
<name>A0A1N7P554_9PROT</name>
<feature type="domain" description="Aldehyde dehydrogenase" evidence="8">
    <location>
        <begin position="9"/>
        <end position="286"/>
    </location>
</feature>
<comment type="pathway">
    <text evidence="1 7">Amino-acid biosynthesis; L-proline biosynthesis; L-glutamate 5-semialdehyde from L-glutamate: step 2/2.</text>
</comment>
<evidence type="ECO:0000256" key="6">
    <source>
        <dbReference type="ARBA" id="ARBA00049024"/>
    </source>
</evidence>
<evidence type="ECO:0000256" key="5">
    <source>
        <dbReference type="ARBA" id="ARBA00023002"/>
    </source>
</evidence>
<dbReference type="FunFam" id="3.40.309.10:FF:000006">
    <property type="entry name" value="Gamma-glutamyl phosphate reductase"/>
    <property type="match status" value="1"/>
</dbReference>
<keyword evidence="4 7" id="KW-0521">NADP</keyword>
<evidence type="ECO:0000256" key="3">
    <source>
        <dbReference type="ARBA" id="ARBA00022650"/>
    </source>
</evidence>
<dbReference type="SUPFAM" id="SSF53720">
    <property type="entry name" value="ALDH-like"/>
    <property type="match status" value="1"/>
</dbReference>
<dbReference type="InterPro" id="IPR000965">
    <property type="entry name" value="GPR_dom"/>
</dbReference>
<dbReference type="Gene3D" id="3.40.605.10">
    <property type="entry name" value="Aldehyde Dehydrogenase, Chain A, domain 1"/>
    <property type="match status" value="1"/>
</dbReference>
<dbReference type="InterPro" id="IPR012134">
    <property type="entry name" value="Glu-5-SA_DH"/>
</dbReference>
<dbReference type="NCBIfam" id="NF001221">
    <property type="entry name" value="PRK00197.1"/>
    <property type="match status" value="1"/>
</dbReference>
<accession>A0A1N7P554</accession>
<dbReference type="PROSITE" id="PS01223">
    <property type="entry name" value="PROA"/>
    <property type="match status" value="1"/>
</dbReference>
<comment type="function">
    <text evidence="7">Catalyzes the NADPH-dependent reduction of L-glutamate 5-phosphate into L-glutamate 5-semialdehyde and phosphate. The product spontaneously undergoes cyclization to form 1-pyrroline-5-carboxylate.</text>
</comment>
<dbReference type="InterPro" id="IPR016161">
    <property type="entry name" value="Ald_DH/histidinol_DH"/>
</dbReference>
<dbReference type="InterPro" id="IPR015590">
    <property type="entry name" value="Aldehyde_DH_dom"/>
</dbReference>
<keyword evidence="7" id="KW-0963">Cytoplasm</keyword>
<dbReference type="Proteomes" id="UP000185678">
    <property type="component" value="Unassembled WGS sequence"/>
</dbReference>
<dbReference type="GO" id="GO:0055129">
    <property type="term" value="P:L-proline biosynthetic process"/>
    <property type="evidence" value="ECO:0007669"/>
    <property type="project" value="UniProtKB-UniRule"/>
</dbReference>
<dbReference type="PANTHER" id="PTHR11063:SF8">
    <property type="entry name" value="DELTA-1-PYRROLINE-5-CARBOXYLATE SYNTHASE"/>
    <property type="match status" value="1"/>
</dbReference>
<dbReference type="PANTHER" id="PTHR11063">
    <property type="entry name" value="GLUTAMATE SEMIALDEHYDE DEHYDROGENASE"/>
    <property type="match status" value="1"/>
</dbReference>
<keyword evidence="3 7" id="KW-0641">Proline biosynthesis</keyword>